<dbReference type="OrthoDB" id="2433192at2759"/>
<dbReference type="EMBL" id="CAJVQA010009836">
    <property type="protein sequence ID" value="CAG8690378.1"/>
    <property type="molecule type" value="Genomic_DNA"/>
</dbReference>
<feature type="non-terminal residue" evidence="5">
    <location>
        <position position="1"/>
    </location>
</feature>
<feature type="domain" description="Tyr recombinase" evidence="4">
    <location>
        <begin position="657"/>
        <end position="832"/>
    </location>
</feature>
<dbReference type="InterPro" id="IPR010998">
    <property type="entry name" value="Integrase_recombinase_N"/>
</dbReference>
<dbReference type="InterPro" id="IPR003034">
    <property type="entry name" value="SAP_dom"/>
</dbReference>
<sequence>MSFVSWSKLTSVELKELCLTCGLSSEGNKEELGERLHSYFEKKRGKQPESEFAAREMSNDLYVDAEGTGNEFNNADNRRFGREGITELDQDYIELSSQVADDNIRDTFAERLQNQEQEYLPESAPVDMFLSALRNLEKKMDKNLLALHKQIEQGESLNEAWPAVKLSKARDQHEYDFLAKMGRHLDKAIKLLPINLQKDFSCIRNEMESRAVMLRLANEKGWKAALQIVGSNDKMMEKYKDRIPVSSQPATFQKYNNWGYKNRYNRYQYKRKRDRFYDSSSSESDNKRFFQKNLQIIPKELPALTAEVLDISQQTAHQPMPSLFLEHKNKIDYTRPKSMSLIEIKLSEVKKLVSVVGKIQQKVVLQYWKQKIKPSPVVLDWLTNGVPLWPRGVLVLAANPDPHQYLLSKEQTQWIQKELERLLKTLAICYLGEQTNQRCGLVRELSKGHWEPTQQPKFYGLIIDTIKAQVIVPEDKIRVTKSLLEDLIRKEKIPARQLAVVTGKIQSLNRAFAHTKISTPTTTNHIYKKAIRRGRTMEKPELAFSGDKNKLISKLLIRGQSLFSKAFSKGWNNRLDKAWKIFISFCKISKQKVLPASADTLISCLVWLDLTHAFVKCTDILAAVSREHLKAHLPDPSKEYKVKTIFRALLKEYRKDRDPEWPRDPLPILALRNFVNNRPPYVDKRFWIRDAALVAVGLRTMRRPGELCRLRLNDVRFKGNICWIRIGSSKTDQFSNGKFIPVERIDSPYCPVRLLKWYMSVRPNSLGNSHLFLSKQGKQLTVGAIGAIVKRLAKHSGLEGRYTAHSIRIGGATAAMEAGLSLTQIRAIGGWD</sequence>
<dbReference type="PANTHER" id="PTHR34605:SF4">
    <property type="entry name" value="DNA ADENINE METHYLTRANSFERASE"/>
    <property type="match status" value="1"/>
</dbReference>
<evidence type="ECO:0000259" key="4">
    <source>
        <dbReference type="PROSITE" id="PS51898"/>
    </source>
</evidence>
<accession>A0A9N9EQV7</accession>
<gene>
    <name evidence="5" type="ORF">CPELLU_LOCUS11264</name>
</gene>
<dbReference type="SUPFAM" id="SSF56349">
    <property type="entry name" value="DNA breaking-rejoining enzymes"/>
    <property type="match status" value="1"/>
</dbReference>
<dbReference type="SUPFAM" id="SSF47823">
    <property type="entry name" value="lambda integrase-like, N-terminal domain"/>
    <property type="match status" value="1"/>
</dbReference>
<evidence type="ECO:0000256" key="1">
    <source>
        <dbReference type="ARBA" id="ARBA00023125"/>
    </source>
</evidence>
<reference evidence="5" key="1">
    <citation type="submission" date="2021-06" db="EMBL/GenBank/DDBJ databases">
        <authorList>
            <person name="Kallberg Y."/>
            <person name="Tangrot J."/>
            <person name="Rosling A."/>
        </authorList>
    </citation>
    <scope>NUCLEOTIDE SEQUENCE</scope>
    <source>
        <strain evidence="5">FL966</strain>
    </source>
</reference>
<dbReference type="InterPro" id="IPR011010">
    <property type="entry name" value="DNA_brk_join_enz"/>
</dbReference>
<evidence type="ECO:0000256" key="2">
    <source>
        <dbReference type="ARBA" id="ARBA00023172"/>
    </source>
</evidence>
<dbReference type="PROSITE" id="PS50800">
    <property type="entry name" value="SAP"/>
    <property type="match status" value="1"/>
</dbReference>
<dbReference type="Gene3D" id="1.10.150.130">
    <property type="match status" value="1"/>
</dbReference>
<dbReference type="GO" id="GO:0003677">
    <property type="term" value="F:DNA binding"/>
    <property type="evidence" value="ECO:0007669"/>
    <property type="project" value="UniProtKB-KW"/>
</dbReference>
<dbReference type="InterPro" id="IPR052925">
    <property type="entry name" value="Phage_Integrase-like_Recomb"/>
</dbReference>
<organism evidence="5 6">
    <name type="scientific">Cetraspora pellucida</name>
    <dbReference type="NCBI Taxonomy" id="1433469"/>
    <lineage>
        <taxon>Eukaryota</taxon>
        <taxon>Fungi</taxon>
        <taxon>Fungi incertae sedis</taxon>
        <taxon>Mucoromycota</taxon>
        <taxon>Glomeromycotina</taxon>
        <taxon>Glomeromycetes</taxon>
        <taxon>Diversisporales</taxon>
        <taxon>Gigasporaceae</taxon>
        <taxon>Cetraspora</taxon>
    </lineage>
</organism>
<dbReference type="InterPro" id="IPR036361">
    <property type="entry name" value="SAP_dom_sf"/>
</dbReference>
<evidence type="ECO:0000259" key="3">
    <source>
        <dbReference type="PROSITE" id="PS50800"/>
    </source>
</evidence>
<keyword evidence="1" id="KW-0238">DNA-binding</keyword>
<dbReference type="InterPro" id="IPR002104">
    <property type="entry name" value="Integrase_catalytic"/>
</dbReference>
<evidence type="ECO:0000313" key="5">
    <source>
        <dbReference type="EMBL" id="CAG8690378.1"/>
    </source>
</evidence>
<dbReference type="GO" id="GO:0015074">
    <property type="term" value="P:DNA integration"/>
    <property type="evidence" value="ECO:0007669"/>
    <property type="project" value="InterPro"/>
</dbReference>
<dbReference type="GO" id="GO:0006310">
    <property type="term" value="P:DNA recombination"/>
    <property type="evidence" value="ECO:0007669"/>
    <property type="project" value="UniProtKB-KW"/>
</dbReference>
<protein>
    <submittedName>
        <fullName evidence="5">13615_t:CDS:1</fullName>
    </submittedName>
</protein>
<keyword evidence="2" id="KW-0233">DNA recombination</keyword>
<dbReference type="AlphaFoldDB" id="A0A9N9EQV7"/>
<proteinExistence type="predicted"/>
<name>A0A9N9EQV7_9GLOM</name>
<feature type="domain" description="SAP" evidence="3">
    <location>
        <begin position="6"/>
        <end position="40"/>
    </location>
</feature>
<dbReference type="InterPro" id="IPR013762">
    <property type="entry name" value="Integrase-like_cat_sf"/>
</dbReference>
<evidence type="ECO:0000313" key="6">
    <source>
        <dbReference type="Proteomes" id="UP000789759"/>
    </source>
</evidence>
<dbReference type="SUPFAM" id="SSF68906">
    <property type="entry name" value="SAP domain"/>
    <property type="match status" value="1"/>
</dbReference>
<keyword evidence="6" id="KW-1185">Reference proteome</keyword>
<comment type="caution">
    <text evidence="5">The sequence shown here is derived from an EMBL/GenBank/DDBJ whole genome shotgun (WGS) entry which is preliminary data.</text>
</comment>
<dbReference type="Proteomes" id="UP000789759">
    <property type="component" value="Unassembled WGS sequence"/>
</dbReference>
<dbReference type="Pfam" id="PF00589">
    <property type="entry name" value="Phage_integrase"/>
    <property type="match status" value="1"/>
</dbReference>
<dbReference type="PROSITE" id="PS51898">
    <property type="entry name" value="TYR_RECOMBINASE"/>
    <property type="match status" value="1"/>
</dbReference>
<dbReference type="PANTHER" id="PTHR34605">
    <property type="entry name" value="PHAGE_INTEGRASE DOMAIN-CONTAINING PROTEIN"/>
    <property type="match status" value="1"/>
</dbReference>
<dbReference type="Gene3D" id="1.10.720.30">
    <property type="entry name" value="SAP domain"/>
    <property type="match status" value="1"/>
</dbReference>
<dbReference type="Gene3D" id="1.10.443.10">
    <property type="entry name" value="Intergrase catalytic core"/>
    <property type="match status" value="1"/>
</dbReference>